<protein>
    <recommendedName>
        <fullName evidence="11">Scavenger receptor class B member 1</fullName>
    </recommendedName>
    <alternativeName>
        <fullName evidence="12">SR-BI</fullName>
    </alternativeName>
</protein>
<evidence type="ECO:0000256" key="4">
    <source>
        <dbReference type="ARBA" id="ARBA00022475"/>
    </source>
</evidence>
<dbReference type="InterPro" id="IPR002159">
    <property type="entry name" value="CD36_fam"/>
</dbReference>
<reference evidence="13" key="1">
    <citation type="submission" date="2020-11" db="EMBL/GenBank/DDBJ databases">
        <authorList>
            <person name="Tran Van P."/>
        </authorList>
    </citation>
    <scope>NUCLEOTIDE SEQUENCE</scope>
</reference>
<evidence type="ECO:0000256" key="1">
    <source>
        <dbReference type="ARBA" id="ARBA00004189"/>
    </source>
</evidence>
<evidence type="ECO:0000256" key="12">
    <source>
        <dbReference type="ARBA" id="ARBA00042244"/>
    </source>
</evidence>
<keyword evidence="5" id="KW-0812">Transmembrane</keyword>
<sequence>MRCWGAPPSISPQLLSTYRRFWFFNVTNQQKFLDGNEPLHLVEIGPYVFREVVEKNVTGTFENGTVEYYEKKTFFFVKEESVGDQSELMTTINAPILVSPSYDIFEKRKT</sequence>
<dbReference type="EMBL" id="CAJPEV010002137">
    <property type="protein sequence ID" value="CAG0895805.1"/>
    <property type="molecule type" value="Genomic_DNA"/>
</dbReference>
<keyword evidence="10" id="KW-0325">Glycoprotein</keyword>
<evidence type="ECO:0000256" key="8">
    <source>
        <dbReference type="ARBA" id="ARBA00023157"/>
    </source>
</evidence>
<evidence type="ECO:0000256" key="2">
    <source>
        <dbReference type="ARBA" id="ARBA00004651"/>
    </source>
</evidence>
<dbReference type="GO" id="GO:0005044">
    <property type="term" value="F:scavenger receptor activity"/>
    <property type="evidence" value="ECO:0007669"/>
    <property type="project" value="TreeGrafter"/>
</dbReference>
<dbReference type="AlphaFoldDB" id="A0A7R9A5L7"/>
<evidence type="ECO:0000256" key="6">
    <source>
        <dbReference type="ARBA" id="ARBA00022989"/>
    </source>
</evidence>
<proteinExistence type="inferred from homology"/>
<dbReference type="Pfam" id="PF01130">
    <property type="entry name" value="CD36"/>
    <property type="match status" value="1"/>
</dbReference>
<comment type="subcellular location">
    <subcellularLocation>
        <location evidence="2">Cell membrane</location>
        <topology evidence="2">Multi-pass membrane protein</topology>
    </subcellularLocation>
    <subcellularLocation>
        <location evidence="1">Membrane</location>
        <location evidence="1">Caveola</location>
        <topology evidence="1">Multi-pass membrane protein</topology>
    </subcellularLocation>
</comment>
<keyword evidence="14" id="KW-1185">Reference proteome</keyword>
<keyword evidence="8" id="KW-1015">Disulfide bond</keyword>
<dbReference type="GO" id="GO:0005737">
    <property type="term" value="C:cytoplasm"/>
    <property type="evidence" value="ECO:0007669"/>
    <property type="project" value="TreeGrafter"/>
</dbReference>
<organism evidence="13">
    <name type="scientific">Darwinula stevensoni</name>
    <dbReference type="NCBI Taxonomy" id="69355"/>
    <lineage>
        <taxon>Eukaryota</taxon>
        <taxon>Metazoa</taxon>
        <taxon>Ecdysozoa</taxon>
        <taxon>Arthropoda</taxon>
        <taxon>Crustacea</taxon>
        <taxon>Oligostraca</taxon>
        <taxon>Ostracoda</taxon>
        <taxon>Podocopa</taxon>
        <taxon>Podocopida</taxon>
        <taxon>Darwinulocopina</taxon>
        <taxon>Darwinuloidea</taxon>
        <taxon>Darwinulidae</taxon>
        <taxon>Darwinula</taxon>
    </lineage>
</organism>
<evidence type="ECO:0000256" key="11">
    <source>
        <dbReference type="ARBA" id="ARBA00040821"/>
    </source>
</evidence>
<evidence type="ECO:0000256" key="10">
    <source>
        <dbReference type="ARBA" id="ARBA00023180"/>
    </source>
</evidence>
<name>A0A7R9A5L7_9CRUS</name>
<dbReference type="GO" id="GO:0005901">
    <property type="term" value="C:caveola"/>
    <property type="evidence" value="ECO:0007669"/>
    <property type="project" value="UniProtKB-SubCell"/>
</dbReference>
<dbReference type="PANTHER" id="PTHR11923">
    <property type="entry name" value="SCAVENGER RECEPTOR CLASS B TYPE-1 SR-B1"/>
    <property type="match status" value="1"/>
</dbReference>
<evidence type="ECO:0000256" key="3">
    <source>
        <dbReference type="ARBA" id="ARBA00010532"/>
    </source>
</evidence>
<dbReference type="Proteomes" id="UP000677054">
    <property type="component" value="Unassembled WGS sequence"/>
</dbReference>
<keyword evidence="7" id="KW-0472">Membrane</keyword>
<dbReference type="EMBL" id="LR901654">
    <property type="protein sequence ID" value="CAD7249089.1"/>
    <property type="molecule type" value="Genomic_DNA"/>
</dbReference>
<evidence type="ECO:0000256" key="9">
    <source>
        <dbReference type="ARBA" id="ARBA00023170"/>
    </source>
</evidence>
<evidence type="ECO:0000313" key="14">
    <source>
        <dbReference type="Proteomes" id="UP000677054"/>
    </source>
</evidence>
<dbReference type="PRINTS" id="PR01609">
    <property type="entry name" value="CD36FAMILY"/>
</dbReference>
<evidence type="ECO:0000256" key="7">
    <source>
        <dbReference type="ARBA" id="ARBA00023136"/>
    </source>
</evidence>
<dbReference type="OrthoDB" id="514335at2759"/>
<dbReference type="PANTHER" id="PTHR11923:SF110">
    <property type="entry name" value="SCAVENGER RECEPTOR CLASS B MEMBER 1"/>
    <property type="match status" value="1"/>
</dbReference>
<evidence type="ECO:0000313" key="13">
    <source>
        <dbReference type="EMBL" id="CAD7249089.1"/>
    </source>
</evidence>
<evidence type="ECO:0000256" key="5">
    <source>
        <dbReference type="ARBA" id="ARBA00022692"/>
    </source>
</evidence>
<keyword evidence="9" id="KW-0675">Receptor</keyword>
<comment type="similarity">
    <text evidence="3">Belongs to the CD36 family.</text>
</comment>
<keyword evidence="6" id="KW-1133">Transmembrane helix</keyword>
<gene>
    <name evidence="13" type="ORF">DSTB1V02_LOCUS8890</name>
</gene>
<keyword evidence="4" id="KW-1003">Cell membrane</keyword>
<accession>A0A7R9A5L7</accession>